<evidence type="ECO:0000256" key="4">
    <source>
        <dbReference type="PROSITE-ProRule" id="PRU00169"/>
    </source>
</evidence>
<dbReference type="InterPro" id="IPR011006">
    <property type="entry name" value="CheY-like_superfamily"/>
</dbReference>
<dbReference type="SMART" id="SM00421">
    <property type="entry name" value="HTH_LUXR"/>
    <property type="match status" value="1"/>
</dbReference>
<dbReference type="PROSITE" id="PS50110">
    <property type="entry name" value="RESPONSE_REGULATORY"/>
    <property type="match status" value="1"/>
</dbReference>
<keyword evidence="4" id="KW-0597">Phosphoprotein</keyword>
<dbReference type="Pfam" id="PF00196">
    <property type="entry name" value="GerE"/>
    <property type="match status" value="1"/>
</dbReference>
<dbReference type="InterPro" id="IPR039420">
    <property type="entry name" value="WalR-like"/>
</dbReference>
<dbReference type="SMART" id="SM00448">
    <property type="entry name" value="REC"/>
    <property type="match status" value="1"/>
</dbReference>
<keyword evidence="1" id="KW-0805">Transcription regulation</keyword>
<protein>
    <submittedName>
        <fullName evidence="6">Response regulator transcription factor</fullName>
    </submittedName>
</protein>
<evidence type="ECO:0000259" key="5">
    <source>
        <dbReference type="PROSITE" id="PS50110"/>
    </source>
</evidence>
<dbReference type="Pfam" id="PF00072">
    <property type="entry name" value="Response_reg"/>
    <property type="match status" value="1"/>
</dbReference>
<dbReference type="PANTHER" id="PTHR43214">
    <property type="entry name" value="TWO-COMPONENT RESPONSE REGULATOR"/>
    <property type="match status" value="1"/>
</dbReference>
<accession>A0ABY5Z9T0</accession>
<evidence type="ECO:0000256" key="2">
    <source>
        <dbReference type="ARBA" id="ARBA00023125"/>
    </source>
</evidence>
<keyword evidence="7" id="KW-1185">Reference proteome</keyword>
<dbReference type="CDD" id="cd06170">
    <property type="entry name" value="LuxR_C_like"/>
    <property type="match status" value="1"/>
</dbReference>
<dbReference type="PANTHER" id="PTHR43214:SF41">
    <property type="entry name" value="NITRATE_NITRITE RESPONSE REGULATOR PROTEIN NARP"/>
    <property type="match status" value="1"/>
</dbReference>
<feature type="domain" description="Response regulatory" evidence="5">
    <location>
        <begin position="4"/>
        <end position="119"/>
    </location>
</feature>
<dbReference type="SUPFAM" id="SSF46894">
    <property type="entry name" value="C-terminal effector domain of the bipartite response regulators"/>
    <property type="match status" value="1"/>
</dbReference>
<dbReference type="RefSeq" id="WP_260728248.1">
    <property type="nucleotide sequence ID" value="NZ_BAAABS010000041.1"/>
</dbReference>
<evidence type="ECO:0000256" key="3">
    <source>
        <dbReference type="ARBA" id="ARBA00023163"/>
    </source>
</evidence>
<dbReference type="EMBL" id="CP073721">
    <property type="protein sequence ID" value="UWZ38860.1"/>
    <property type="molecule type" value="Genomic_DNA"/>
</dbReference>
<dbReference type="Gene3D" id="1.10.10.10">
    <property type="entry name" value="Winged helix-like DNA-binding domain superfamily/Winged helix DNA-binding domain"/>
    <property type="match status" value="1"/>
</dbReference>
<dbReference type="InterPro" id="IPR016032">
    <property type="entry name" value="Sig_transdc_resp-reg_C-effctor"/>
</dbReference>
<proteinExistence type="predicted"/>
<dbReference type="InterPro" id="IPR000792">
    <property type="entry name" value="Tscrpt_reg_LuxR_C"/>
</dbReference>
<dbReference type="SUPFAM" id="SSF52172">
    <property type="entry name" value="CheY-like"/>
    <property type="match status" value="1"/>
</dbReference>
<dbReference type="InterPro" id="IPR001789">
    <property type="entry name" value="Sig_transdc_resp-reg_receiver"/>
</dbReference>
<organism evidence="6 7">
    <name type="scientific">Dactylosporangium roseum</name>
    <dbReference type="NCBI Taxonomy" id="47989"/>
    <lineage>
        <taxon>Bacteria</taxon>
        <taxon>Bacillati</taxon>
        <taxon>Actinomycetota</taxon>
        <taxon>Actinomycetes</taxon>
        <taxon>Micromonosporales</taxon>
        <taxon>Micromonosporaceae</taxon>
        <taxon>Dactylosporangium</taxon>
    </lineage>
</organism>
<name>A0ABY5Z9T0_9ACTN</name>
<gene>
    <name evidence="6" type="ORF">Drose_11910</name>
</gene>
<dbReference type="InterPro" id="IPR036388">
    <property type="entry name" value="WH-like_DNA-bd_sf"/>
</dbReference>
<evidence type="ECO:0000313" key="6">
    <source>
        <dbReference type="EMBL" id="UWZ38860.1"/>
    </source>
</evidence>
<evidence type="ECO:0000256" key="1">
    <source>
        <dbReference type="ARBA" id="ARBA00023015"/>
    </source>
</evidence>
<dbReference type="Proteomes" id="UP001058271">
    <property type="component" value="Chromosome"/>
</dbReference>
<keyword evidence="3" id="KW-0804">Transcription</keyword>
<evidence type="ECO:0000313" key="7">
    <source>
        <dbReference type="Proteomes" id="UP001058271"/>
    </source>
</evidence>
<feature type="modified residue" description="4-aspartylphosphate" evidence="4">
    <location>
        <position position="55"/>
    </location>
</feature>
<keyword evidence="2" id="KW-0238">DNA-binding</keyword>
<sequence length="266" mass="28171">MAVPVVVVDDHRMVGVPLVAALTPALAAHGFRVLPLAVTVAAVGRTTTSGVAVCDVILDGDASGAAAVEALADRGWRVLLMSGAAPEEQVLDAVAAGARGYLVKSDDPGSLVAAILAVAATGRHLSPSLAALLYADSGRRPEPRLSAADQRVLRSFVQGEDAGKAAGSCGLTEPEVRASIERIFRAAVERRRRHQLTPRELEVIRAVACEHLSTAEAARRLFISIDTANTHLRSVRRKYRLVHPDAPANLPQRTAAQLWARELNLC</sequence>
<dbReference type="Gene3D" id="3.40.50.2300">
    <property type="match status" value="1"/>
</dbReference>
<reference evidence="6" key="1">
    <citation type="submission" date="2021-04" db="EMBL/GenBank/DDBJ databases">
        <title>Biosynthetic gene clusters of Dactylosporangioum roseum.</title>
        <authorList>
            <person name="Hartkoorn R.C."/>
            <person name="Beaudoing E."/>
            <person name="Hot D."/>
            <person name="Moureu S."/>
        </authorList>
    </citation>
    <scope>NUCLEOTIDE SEQUENCE</scope>
    <source>
        <strain evidence="6">NRRL B-16295</strain>
    </source>
</reference>